<evidence type="ECO:0000313" key="2">
    <source>
        <dbReference type="EMBL" id="PZX46871.1"/>
    </source>
</evidence>
<comment type="caution">
    <text evidence="2">The sequence shown here is derived from an EMBL/GenBank/DDBJ whole genome shotgun (WGS) entry which is preliminary data.</text>
</comment>
<accession>A0A2W7QFB0</accession>
<dbReference type="Proteomes" id="UP000248882">
    <property type="component" value="Unassembled WGS sequence"/>
</dbReference>
<reference evidence="2 3" key="1">
    <citation type="submission" date="2018-06" db="EMBL/GenBank/DDBJ databases">
        <title>Genomic Encyclopedia of Archaeal and Bacterial Type Strains, Phase II (KMG-II): from individual species to whole genera.</title>
        <authorList>
            <person name="Goeker M."/>
        </authorList>
    </citation>
    <scope>NUCLEOTIDE SEQUENCE [LARGE SCALE GENOMIC DNA]</scope>
    <source>
        <strain evidence="2 3">DSM 19830</strain>
    </source>
</reference>
<gene>
    <name evidence="2" type="ORF">LV85_04205</name>
</gene>
<keyword evidence="3" id="KW-1185">Reference proteome</keyword>
<dbReference type="AlphaFoldDB" id="A0A2W7QFB0"/>
<feature type="transmembrane region" description="Helical" evidence="1">
    <location>
        <begin position="55"/>
        <end position="74"/>
    </location>
</feature>
<keyword evidence="1" id="KW-0812">Transmembrane</keyword>
<name>A0A2W7QFB0_9BACT</name>
<evidence type="ECO:0000256" key="1">
    <source>
        <dbReference type="SAM" id="Phobius"/>
    </source>
</evidence>
<evidence type="ECO:0000313" key="3">
    <source>
        <dbReference type="Proteomes" id="UP000248882"/>
    </source>
</evidence>
<dbReference type="RefSeq" id="WP_146260524.1">
    <property type="nucleotide sequence ID" value="NZ_QKZT01000029.1"/>
</dbReference>
<protein>
    <submittedName>
        <fullName evidence="2">Uncharacterized protein</fullName>
    </submittedName>
</protein>
<dbReference type="EMBL" id="QKZT01000029">
    <property type="protein sequence ID" value="PZX46871.1"/>
    <property type="molecule type" value="Genomic_DNA"/>
</dbReference>
<proteinExistence type="predicted"/>
<sequence length="93" mass="11105">MKRRILVNILLAFVLLPILKNAPMFLEVVILGNEMPYHLAMDYWSYMELYMIENLLIYPILYMFTILVPYNLILSIIQCLQNFYTEVYGGKYL</sequence>
<organism evidence="2 3">
    <name type="scientific">Algoriphagus chordae</name>
    <dbReference type="NCBI Taxonomy" id="237019"/>
    <lineage>
        <taxon>Bacteria</taxon>
        <taxon>Pseudomonadati</taxon>
        <taxon>Bacteroidota</taxon>
        <taxon>Cytophagia</taxon>
        <taxon>Cytophagales</taxon>
        <taxon>Cyclobacteriaceae</taxon>
        <taxon>Algoriphagus</taxon>
    </lineage>
</organism>
<keyword evidence="1" id="KW-0472">Membrane</keyword>
<keyword evidence="1" id="KW-1133">Transmembrane helix</keyword>